<dbReference type="PANTHER" id="PTHR32011:SF6">
    <property type="entry name" value="KNR4_SMI1-LIKE DOMAIN-CONTAINING PROTEIN"/>
    <property type="match status" value="1"/>
</dbReference>
<comment type="caution">
    <text evidence="1">The sequence shown here is derived from an EMBL/GenBank/DDBJ whole genome shotgun (WGS) entry which is preliminary data.</text>
</comment>
<gene>
    <name evidence="1" type="ORF">PIB30_072677</name>
</gene>
<dbReference type="Proteomes" id="UP001341840">
    <property type="component" value="Unassembled WGS sequence"/>
</dbReference>
<name>A0ABU6VQ33_9FABA</name>
<organism evidence="1 2">
    <name type="scientific">Stylosanthes scabra</name>
    <dbReference type="NCBI Taxonomy" id="79078"/>
    <lineage>
        <taxon>Eukaryota</taxon>
        <taxon>Viridiplantae</taxon>
        <taxon>Streptophyta</taxon>
        <taxon>Embryophyta</taxon>
        <taxon>Tracheophyta</taxon>
        <taxon>Spermatophyta</taxon>
        <taxon>Magnoliopsida</taxon>
        <taxon>eudicotyledons</taxon>
        <taxon>Gunneridae</taxon>
        <taxon>Pentapetalae</taxon>
        <taxon>rosids</taxon>
        <taxon>fabids</taxon>
        <taxon>Fabales</taxon>
        <taxon>Fabaceae</taxon>
        <taxon>Papilionoideae</taxon>
        <taxon>50 kb inversion clade</taxon>
        <taxon>dalbergioids sensu lato</taxon>
        <taxon>Dalbergieae</taxon>
        <taxon>Pterocarpus clade</taxon>
        <taxon>Stylosanthes</taxon>
    </lineage>
</organism>
<keyword evidence="2" id="KW-1185">Reference proteome</keyword>
<reference evidence="1 2" key="1">
    <citation type="journal article" date="2023" name="Plants (Basel)">
        <title>Bridging the Gap: Combining Genomics and Transcriptomics Approaches to Understand Stylosanthes scabra, an Orphan Legume from the Brazilian Caatinga.</title>
        <authorList>
            <person name="Ferreira-Neto J.R.C."/>
            <person name="da Silva M.D."/>
            <person name="Binneck E."/>
            <person name="de Melo N.F."/>
            <person name="da Silva R.H."/>
            <person name="de Melo A.L.T.M."/>
            <person name="Pandolfi V."/>
            <person name="Bustamante F.O."/>
            <person name="Brasileiro-Vidal A.C."/>
            <person name="Benko-Iseppon A.M."/>
        </authorList>
    </citation>
    <scope>NUCLEOTIDE SEQUENCE [LARGE SCALE GENOMIC DNA]</scope>
    <source>
        <tissue evidence="1">Leaves</tissue>
    </source>
</reference>
<dbReference type="EMBL" id="JASCZI010151900">
    <property type="protein sequence ID" value="MED6174820.1"/>
    <property type="molecule type" value="Genomic_DNA"/>
</dbReference>
<dbReference type="PANTHER" id="PTHR32011">
    <property type="entry name" value="OS08G0472400 PROTEIN"/>
    <property type="match status" value="1"/>
</dbReference>
<proteinExistence type="predicted"/>
<protein>
    <submittedName>
        <fullName evidence="1">Uncharacterized protein</fullName>
    </submittedName>
</protein>
<sequence length="241" mass="26881">MVALTNNYSNRPPRPNRICFSFAANADILIHRFKSSNIIVSDGLSDADLSQLESKFNIAFPLDLRTILHHGLPISSGFPKWRSSFDQQFQILLSLLHHPSGLKNQILASVNASPSSSLRQNGKGAFDDKPFISDGLTDLSGNVVAAMVPRGLLSAPFFITSAPPLHLHPQQLATDLIWMPPPGGRRRRFYGIEAGKEGVLEVRMSSIKERYGFSEFKRLAISMSREERPSGCWVSFLFWNK</sequence>
<evidence type="ECO:0000313" key="1">
    <source>
        <dbReference type="EMBL" id="MED6174820.1"/>
    </source>
</evidence>
<evidence type="ECO:0000313" key="2">
    <source>
        <dbReference type="Proteomes" id="UP001341840"/>
    </source>
</evidence>
<accession>A0ABU6VQ33</accession>